<dbReference type="GO" id="GO:0009231">
    <property type="term" value="P:riboflavin biosynthetic process"/>
    <property type="evidence" value="ECO:0007669"/>
    <property type="project" value="InterPro"/>
</dbReference>
<dbReference type="OrthoDB" id="9800865at2"/>
<dbReference type="RefSeq" id="WP_141790414.1">
    <property type="nucleotide sequence ID" value="NZ_BAAAKX010000025.1"/>
</dbReference>
<evidence type="ECO:0000313" key="6">
    <source>
        <dbReference type="Proteomes" id="UP000319514"/>
    </source>
</evidence>
<comment type="caution">
    <text evidence="5">The sequence shown here is derived from an EMBL/GenBank/DDBJ whole genome shotgun (WGS) entry which is preliminary data.</text>
</comment>
<comment type="pathway">
    <text evidence="1">Cofactor biosynthesis; riboflavin biosynthesis.</text>
</comment>
<dbReference type="Proteomes" id="UP000319514">
    <property type="component" value="Unassembled WGS sequence"/>
</dbReference>
<keyword evidence="6" id="KW-1185">Reference proteome</keyword>
<evidence type="ECO:0000259" key="4">
    <source>
        <dbReference type="Pfam" id="PF01872"/>
    </source>
</evidence>
<dbReference type="SUPFAM" id="SSF53597">
    <property type="entry name" value="Dihydrofolate reductase-like"/>
    <property type="match status" value="1"/>
</dbReference>
<evidence type="ECO:0000313" key="5">
    <source>
        <dbReference type="EMBL" id="TQL57081.1"/>
    </source>
</evidence>
<feature type="domain" description="Bacterial bifunctional deaminase-reductase C-terminal" evidence="4">
    <location>
        <begin position="9"/>
        <end position="235"/>
    </location>
</feature>
<evidence type="ECO:0000256" key="3">
    <source>
        <dbReference type="ARBA" id="ARBA00023002"/>
    </source>
</evidence>
<dbReference type="Gene3D" id="3.40.430.10">
    <property type="entry name" value="Dihydrofolate Reductase, subunit A"/>
    <property type="match status" value="1"/>
</dbReference>
<dbReference type="PANTHER" id="PTHR38011:SF7">
    <property type="entry name" value="2,5-DIAMINO-6-RIBOSYLAMINO-4(3H)-PYRIMIDINONE 5'-PHOSPHATE REDUCTASE"/>
    <property type="match status" value="1"/>
</dbReference>
<dbReference type="AlphaFoldDB" id="A0A542Z9W0"/>
<protein>
    <submittedName>
        <fullName evidence="5">Riboflavin biosynthesis pyrimidine reductase</fullName>
    </submittedName>
</protein>
<proteinExistence type="predicted"/>
<sequence>MSASVPGRPRVVLTTTASVDGRVTVTESERLLDPAVWARWQAAWPDDVEPLVEQRRRWIEDSYAPTVVLEGSGTFVAGDATSRWAGCSEEAAEELYADHLPRRAPRWFAVVDGRGRVDWTYTGDDETALLVLVCRTTPSGYLKHLRELGVGYLVVGEDRVDLCESVRRLGATLGASTVIADGGGGINGALLRAGLIDEVHVITFPALIGGLSTPSFVDGTPLPAGSSPVRLRPLGLVQGTLGSIWARYEVQHPTSVLRQMESEGHQEV</sequence>
<evidence type="ECO:0000256" key="2">
    <source>
        <dbReference type="ARBA" id="ARBA00022857"/>
    </source>
</evidence>
<gene>
    <name evidence="5" type="ORF">FB474_3853</name>
</gene>
<reference evidence="5 6" key="1">
    <citation type="submission" date="2019-06" db="EMBL/GenBank/DDBJ databases">
        <title>Sequencing the genomes of 1000 actinobacteria strains.</title>
        <authorList>
            <person name="Klenk H.-P."/>
        </authorList>
    </citation>
    <scope>NUCLEOTIDE SEQUENCE [LARGE SCALE GENOMIC DNA]</scope>
    <source>
        <strain evidence="5 6">DSM 18082</strain>
    </source>
</reference>
<accession>A0A542Z9W0</accession>
<dbReference type="GO" id="GO:0008703">
    <property type="term" value="F:5-amino-6-(5-phosphoribosylamino)uracil reductase activity"/>
    <property type="evidence" value="ECO:0007669"/>
    <property type="project" value="InterPro"/>
</dbReference>
<keyword evidence="3" id="KW-0560">Oxidoreductase</keyword>
<evidence type="ECO:0000256" key="1">
    <source>
        <dbReference type="ARBA" id="ARBA00005104"/>
    </source>
</evidence>
<organism evidence="5 6">
    <name type="scientific">Oryzihumus leptocrescens</name>
    <dbReference type="NCBI Taxonomy" id="297536"/>
    <lineage>
        <taxon>Bacteria</taxon>
        <taxon>Bacillati</taxon>
        <taxon>Actinomycetota</taxon>
        <taxon>Actinomycetes</taxon>
        <taxon>Micrococcales</taxon>
        <taxon>Intrasporangiaceae</taxon>
        <taxon>Oryzihumus</taxon>
    </lineage>
</organism>
<dbReference type="InterPro" id="IPR002734">
    <property type="entry name" value="RibDG_C"/>
</dbReference>
<dbReference type="Pfam" id="PF01872">
    <property type="entry name" value="RibD_C"/>
    <property type="match status" value="1"/>
</dbReference>
<dbReference type="InterPro" id="IPR024072">
    <property type="entry name" value="DHFR-like_dom_sf"/>
</dbReference>
<dbReference type="InterPro" id="IPR050765">
    <property type="entry name" value="Riboflavin_Biosynth_HTPR"/>
</dbReference>
<name>A0A542Z9W0_9MICO</name>
<dbReference type="EMBL" id="VFOQ01000002">
    <property type="protein sequence ID" value="TQL57081.1"/>
    <property type="molecule type" value="Genomic_DNA"/>
</dbReference>
<dbReference type="PANTHER" id="PTHR38011">
    <property type="entry name" value="DIHYDROFOLATE REDUCTASE FAMILY PROTEIN (AFU_ORTHOLOGUE AFUA_8G06820)"/>
    <property type="match status" value="1"/>
</dbReference>
<keyword evidence="2" id="KW-0521">NADP</keyword>